<dbReference type="CDD" id="cd07720">
    <property type="entry name" value="OPHC2-like_MBL-fold"/>
    <property type="match status" value="1"/>
</dbReference>
<dbReference type="Proteomes" id="UP000075531">
    <property type="component" value="Unassembled WGS sequence"/>
</dbReference>
<dbReference type="GO" id="GO:0102007">
    <property type="term" value="F:acyl-L-homoserine-lactone lactonohydrolase activity"/>
    <property type="evidence" value="ECO:0007669"/>
    <property type="project" value="UniProtKB-EC"/>
</dbReference>
<keyword evidence="3 6" id="KW-0378">Hydrolase</keyword>
<dbReference type="PANTHER" id="PTHR42978:SF6">
    <property type="entry name" value="QUORUM-QUENCHING LACTONASE YTNP-RELATED"/>
    <property type="match status" value="1"/>
</dbReference>
<evidence type="ECO:0000256" key="2">
    <source>
        <dbReference type="ARBA" id="ARBA00022723"/>
    </source>
</evidence>
<keyword evidence="4" id="KW-0862">Zinc</keyword>
<keyword evidence="7" id="KW-1185">Reference proteome</keyword>
<reference evidence="6 7" key="1">
    <citation type="submission" date="2016-02" db="EMBL/GenBank/DDBJ databases">
        <title>Genome sequence of Clostridium tepidiprofundi DSM 19306.</title>
        <authorList>
            <person name="Poehlein A."/>
            <person name="Daniel R."/>
        </authorList>
    </citation>
    <scope>NUCLEOTIDE SEQUENCE [LARGE SCALE GENOMIC DNA]</scope>
    <source>
        <strain evidence="6 7">DSM 19306</strain>
    </source>
</reference>
<dbReference type="InterPro" id="IPR051013">
    <property type="entry name" value="MBL_superfamily_lactonases"/>
</dbReference>
<evidence type="ECO:0000313" key="7">
    <source>
        <dbReference type="Proteomes" id="UP000075531"/>
    </source>
</evidence>
<dbReference type="SUPFAM" id="SSF56281">
    <property type="entry name" value="Metallo-hydrolase/oxidoreductase"/>
    <property type="match status" value="1"/>
</dbReference>
<dbReference type="AlphaFoldDB" id="A0A151B6J6"/>
<gene>
    <name evidence="6" type="primary">aiiA</name>
    <name evidence="6" type="ORF">CLTEP_04650</name>
</gene>
<dbReference type="InterPro" id="IPR036866">
    <property type="entry name" value="RibonucZ/Hydroxyglut_hydro"/>
</dbReference>
<sequence length="283" mass="32233">MKKDLFGTKNETAYHFKVGDFTCIIVNDGYATFPTKDLFTGLSECEIEKAICQYGIGKYVTEISFLCLYVDTGEHKIIIDTGFGKDYVQTSGNLVENLKQNGINPEDIDIVILSHAHEDHCGGNVDAECKPNFPNAKYIISRKELDYCTSDDMLSDNCYANFIEKYIMSLKDKLCIIDKDEEIYPGIKLLLTPGHTPGLLAVQISSNGESLFCVTDNISHPIYIENPECYMNYDEDVKKAIETRKKIMSMIVDNNMLTFAYHFDFPGLGYIKRDKERYFLKKI</sequence>
<evidence type="ECO:0000259" key="5">
    <source>
        <dbReference type="SMART" id="SM00849"/>
    </source>
</evidence>
<dbReference type="PANTHER" id="PTHR42978">
    <property type="entry name" value="QUORUM-QUENCHING LACTONASE YTNP-RELATED-RELATED"/>
    <property type="match status" value="1"/>
</dbReference>
<evidence type="ECO:0000256" key="1">
    <source>
        <dbReference type="ARBA" id="ARBA00007749"/>
    </source>
</evidence>
<organism evidence="6 7">
    <name type="scientific">Clostridium tepidiprofundi DSM 19306</name>
    <dbReference type="NCBI Taxonomy" id="1121338"/>
    <lineage>
        <taxon>Bacteria</taxon>
        <taxon>Bacillati</taxon>
        <taxon>Bacillota</taxon>
        <taxon>Clostridia</taxon>
        <taxon>Eubacteriales</taxon>
        <taxon>Clostridiaceae</taxon>
        <taxon>Clostridium</taxon>
    </lineage>
</organism>
<dbReference type="InterPro" id="IPR001279">
    <property type="entry name" value="Metallo-B-lactamas"/>
</dbReference>
<dbReference type="PATRIC" id="fig|1121338.3.peg.472"/>
<feature type="domain" description="Metallo-beta-lactamase" evidence="5">
    <location>
        <begin position="64"/>
        <end position="262"/>
    </location>
</feature>
<dbReference type="EMBL" id="LTBA01000002">
    <property type="protein sequence ID" value="KYH35526.1"/>
    <property type="molecule type" value="Genomic_DNA"/>
</dbReference>
<dbReference type="GO" id="GO:0046872">
    <property type="term" value="F:metal ion binding"/>
    <property type="evidence" value="ECO:0007669"/>
    <property type="project" value="UniProtKB-KW"/>
</dbReference>
<evidence type="ECO:0000256" key="4">
    <source>
        <dbReference type="ARBA" id="ARBA00022833"/>
    </source>
</evidence>
<dbReference type="OrthoDB" id="9761531at2"/>
<dbReference type="Gene3D" id="3.60.15.10">
    <property type="entry name" value="Ribonuclease Z/Hydroxyacylglutathione hydrolase-like"/>
    <property type="match status" value="1"/>
</dbReference>
<keyword evidence="2" id="KW-0479">Metal-binding</keyword>
<dbReference type="Pfam" id="PF00753">
    <property type="entry name" value="Lactamase_B"/>
    <property type="match status" value="1"/>
</dbReference>
<evidence type="ECO:0000256" key="3">
    <source>
        <dbReference type="ARBA" id="ARBA00022801"/>
    </source>
</evidence>
<protein>
    <submittedName>
        <fullName evidence="6">N-acyl homoserine lactonase</fullName>
        <ecNumber evidence="6">3.1.1.81</ecNumber>
    </submittedName>
</protein>
<proteinExistence type="inferred from homology"/>
<dbReference type="STRING" id="1121338.CLTEP_04650"/>
<dbReference type="EC" id="3.1.1.81" evidence="6"/>
<accession>A0A151B6J6</accession>
<name>A0A151B6J6_9CLOT</name>
<evidence type="ECO:0000313" key="6">
    <source>
        <dbReference type="EMBL" id="KYH35526.1"/>
    </source>
</evidence>
<dbReference type="RefSeq" id="WP_066822010.1">
    <property type="nucleotide sequence ID" value="NZ_LTBA01000002.1"/>
</dbReference>
<dbReference type="SMART" id="SM00849">
    <property type="entry name" value="Lactamase_B"/>
    <property type="match status" value="1"/>
</dbReference>
<comment type="caution">
    <text evidence="6">The sequence shown here is derived from an EMBL/GenBank/DDBJ whole genome shotgun (WGS) entry which is preliminary data.</text>
</comment>
<comment type="similarity">
    <text evidence="1">Belongs to the metallo-beta-lactamase superfamily.</text>
</comment>